<accession>A0AAX3N931</accession>
<name>A0AAX3N931_9LACT</name>
<dbReference type="Pfam" id="PF00583">
    <property type="entry name" value="Acetyltransf_1"/>
    <property type="match status" value="1"/>
</dbReference>
<dbReference type="RefSeq" id="WP_274978317.1">
    <property type="nucleotide sequence ID" value="NZ_CP118627.1"/>
</dbReference>
<dbReference type="PANTHER" id="PTHR10545:SF29">
    <property type="entry name" value="GH14572P-RELATED"/>
    <property type="match status" value="1"/>
</dbReference>
<evidence type="ECO:0000313" key="4">
    <source>
        <dbReference type="EMBL" id="WEA13178.1"/>
    </source>
</evidence>
<feature type="domain" description="N-acetyltransferase" evidence="3">
    <location>
        <begin position="54"/>
        <end position="214"/>
    </location>
</feature>
<dbReference type="EMBL" id="CP118627">
    <property type="protein sequence ID" value="WEA13178.1"/>
    <property type="molecule type" value="Genomic_DNA"/>
</dbReference>
<evidence type="ECO:0000256" key="1">
    <source>
        <dbReference type="ARBA" id="ARBA00022679"/>
    </source>
</evidence>
<dbReference type="Proteomes" id="UP001217324">
    <property type="component" value="Chromosome"/>
</dbReference>
<sequence>MNKPKPATLKKLTEALKNNMIKQVLEKLEHIQFGSLEQFKESIGNNMKDLVNNYRIAPTEPFEVPTIYQMIRELAIHENENPEDIDLTVDDLEAAIGGSYGIGVPCFTIYAPNHEIVGFALCHLNFGSWQGVSLYLEDFYIRKEHRGGGLGKSVLRYLAGYAVKHNYRRLDWGCFLDNESIGMYRHLKKYGVIEQTNWSCFRLSDDKLEEFAKGA</sequence>
<evidence type="ECO:0000313" key="5">
    <source>
        <dbReference type="Proteomes" id="UP001217324"/>
    </source>
</evidence>
<evidence type="ECO:0000256" key="2">
    <source>
        <dbReference type="ARBA" id="ARBA00023315"/>
    </source>
</evidence>
<dbReference type="SUPFAM" id="SSF55729">
    <property type="entry name" value="Acyl-CoA N-acyltransferases (Nat)"/>
    <property type="match status" value="1"/>
</dbReference>
<dbReference type="PANTHER" id="PTHR10545">
    <property type="entry name" value="DIAMINE N-ACETYLTRANSFERASE"/>
    <property type="match status" value="1"/>
</dbReference>
<gene>
    <name evidence="4" type="ORF">PWF74_06465</name>
</gene>
<dbReference type="PROSITE" id="PS51186">
    <property type="entry name" value="GNAT"/>
    <property type="match status" value="1"/>
</dbReference>
<dbReference type="InterPro" id="IPR000182">
    <property type="entry name" value="GNAT_dom"/>
</dbReference>
<dbReference type="InterPro" id="IPR016181">
    <property type="entry name" value="Acyl_CoA_acyltransferase"/>
</dbReference>
<dbReference type="GO" id="GO:0008080">
    <property type="term" value="F:N-acetyltransferase activity"/>
    <property type="evidence" value="ECO:0007669"/>
    <property type="project" value="UniProtKB-ARBA"/>
</dbReference>
<dbReference type="Gene3D" id="3.40.630.30">
    <property type="match status" value="1"/>
</dbReference>
<dbReference type="CDD" id="cd04301">
    <property type="entry name" value="NAT_SF"/>
    <property type="match status" value="1"/>
</dbReference>
<dbReference type="InterPro" id="IPR051016">
    <property type="entry name" value="Diverse_Substrate_AcTransf"/>
</dbReference>
<reference evidence="4" key="1">
    <citation type="submission" date="2023-02" db="EMBL/GenBank/DDBJ databases">
        <title>Comparative genomics and fermentation flavor characterization of five lactic acid bacteria reveal flavor biosynthesis metabolic pathways in fermented muskmelon puree.</title>
        <authorList>
            <person name="Yuan L."/>
            <person name="Li M."/>
            <person name="Xu X."/>
            <person name="Lao F."/>
            <person name="Wu J."/>
        </authorList>
    </citation>
    <scope>NUCLEOTIDE SEQUENCE</scope>
    <source>
        <strain evidence="4">Pa-2</strain>
    </source>
</reference>
<protein>
    <submittedName>
        <fullName evidence="4">GNAT family N-acetyltransferase</fullName>
    </submittedName>
</protein>
<keyword evidence="1" id="KW-0808">Transferase</keyword>
<keyword evidence="2" id="KW-0012">Acyltransferase</keyword>
<dbReference type="AlphaFoldDB" id="A0AAX3N931"/>
<evidence type="ECO:0000259" key="3">
    <source>
        <dbReference type="PROSITE" id="PS51186"/>
    </source>
</evidence>
<organism evidence="4 5">
    <name type="scientific">Lactococcus garvieae</name>
    <dbReference type="NCBI Taxonomy" id="1363"/>
    <lineage>
        <taxon>Bacteria</taxon>
        <taxon>Bacillati</taxon>
        <taxon>Bacillota</taxon>
        <taxon>Bacilli</taxon>
        <taxon>Lactobacillales</taxon>
        <taxon>Streptococcaceae</taxon>
        <taxon>Lactococcus</taxon>
    </lineage>
</organism>
<proteinExistence type="predicted"/>